<sequence>MHSETEPELLLEHHLGDVPTVAADGRETVIHAGRVSTTGGFDVPGEFDLPPEEPVVLVGEVPWELRDAE</sequence>
<dbReference type="EMBL" id="BAABLP010000002">
    <property type="protein sequence ID" value="GAA4741937.1"/>
    <property type="molecule type" value="Genomic_DNA"/>
</dbReference>
<reference evidence="2" key="1">
    <citation type="journal article" date="2019" name="Int. J. Syst. Evol. Microbiol.">
        <title>The Global Catalogue of Microorganisms (GCM) 10K type strain sequencing project: providing services to taxonomists for standard genome sequencing and annotation.</title>
        <authorList>
            <consortium name="The Broad Institute Genomics Platform"/>
            <consortium name="The Broad Institute Genome Sequencing Center for Infectious Disease"/>
            <person name="Wu L."/>
            <person name="Ma J."/>
        </authorList>
    </citation>
    <scope>NUCLEOTIDE SEQUENCE [LARGE SCALE GENOMIC DNA]</scope>
    <source>
        <strain evidence="2">JCM 19015</strain>
    </source>
</reference>
<gene>
    <name evidence="1" type="ORF">GCM10025783_11550</name>
</gene>
<dbReference type="RefSeq" id="WP_345480073.1">
    <property type="nucleotide sequence ID" value="NZ_BAABLP010000002.1"/>
</dbReference>
<dbReference type="Proteomes" id="UP001500121">
    <property type="component" value="Unassembled WGS sequence"/>
</dbReference>
<evidence type="ECO:0000313" key="1">
    <source>
        <dbReference type="EMBL" id="GAA4741937.1"/>
    </source>
</evidence>
<proteinExistence type="predicted"/>
<evidence type="ECO:0000313" key="2">
    <source>
        <dbReference type="Proteomes" id="UP001500121"/>
    </source>
</evidence>
<keyword evidence="2" id="KW-1185">Reference proteome</keyword>
<protein>
    <submittedName>
        <fullName evidence="1">Uncharacterized protein</fullName>
    </submittedName>
</protein>
<accession>A0ABP8YYE8</accession>
<comment type="caution">
    <text evidence="1">The sequence shown here is derived from an EMBL/GenBank/DDBJ whole genome shotgun (WGS) entry which is preliminary data.</text>
</comment>
<organism evidence="1 2">
    <name type="scientific">Amnibacterium soli</name>
    <dbReference type="NCBI Taxonomy" id="1282736"/>
    <lineage>
        <taxon>Bacteria</taxon>
        <taxon>Bacillati</taxon>
        <taxon>Actinomycetota</taxon>
        <taxon>Actinomycetes</taxon>
        <taxon>Micrococcales</taxon>
        <taxon>Microbacteriaceae</taxon>
        <taxon>Amnibacterium</taxon>
    </lineage>
</organism>
<name>A0ABP8YYE8_9MICO</name>